<dbReference type="SUPFAM" id="SSF46689">
    <property type="entry name" value="Homeodomain-like"/>
    <property type="match status" value="1"/>
</dbReference>
<feature type="domain" description="C2H2-type" evidence="13">
    <location>
        <begin position="270"/>
        <end position="298"/>
    </location>
</feature>
<feature type="domain" description="C2H2-type" evidence="13">
    <location>
        <begin position="447"/>
        <end position="470"/>
    </location>
</feature>
<dbReference type="STRING" id="1231657.A0A1Y1YSQ3"/>
<evidence type="ECO:0000256" key="8">
    <source>
        <dbReference type="ARBA" id="ARBA00023242"/>
    </source>
</evidence>
<keyword evidence="6 10" id="KW-0238">DNA-binding</keyword>
<feature type="domain" description="Homeobox" evidence="12">
    <location>
        <begin position="55"/>
        <end position="118"/>
    </location>
</feature>
<feature type="DNA-binding region" description="Homeobox" evidence="10">
    <location>
        <begin position="57"/>
        <end position="119"/>
    </location>
</feature>
<feature type="compositionally biased region" description="Polar residues" evidence="11">
    <location>
        <begin position="670"/>
        <end position="679"/>
    </location>
</feature>
<feature type="compositionally biased region" description="Polar residues" evidence="11">
    <location>
        <begin position="121"/>
        <end position="137"/>
    </location>
</feature>
<dbReference type="GO" id="GO:0003677">
    <property type="term" value="F:DNA binding"/>
    <property type="evidence" value="ECO:0007669"/>
    <property type="project" value="UniProtKB-UniRule"/>
</dbReference>
<dbReference type="Pfam" id="PF05920">
    <property type="entry name" value="Homeobox_KN"/>
    <property type="match status" value="1"/>
</dbReference>
<feature type="region of interest" description="Disordered" evidence="11">
    <location>
        <begin position="515"/>
        <end position="595"/>
    </location>
</feature>
<dbReference type="PANTHER" id="PTHR24406">
    <property type="entry name" value="TRANSCRIPTIONAL REPRESSOR CTCFL-RELATED"/>
    <property type="match status" value="1"/>
</dbReference>
<dbReference type="GO" id="GO:0006355">
    <property type="term" value="P:regulation of DNA-templated transcription"/>
    <property type="evidence" value="ECO:0007669"/>
    <property type="project" value="InterPro"/>
</dbReference>
<evidence type="ECO:0000256" key="5">
    <source>
        <dbReference type="ARBA" id="ARBA00022833"/>
    </source>
</evidence>
<evidence type="ECO:0000256" key="9">
    <source>
        <dbReference type="PROSITE-ProRule" id="PRU00042"/>
    </source>
</evidence>
<keyword evidence="8 10" id="KW-0539">Nucleus</keyword>
<comment type="subcellular location">
    <subcellularLocation>
        <location evidence="1 10">Nucleus</location>
    </subcellularLocation>
</comment>
<reference evidence="14 15" key="1">
    <citation type="submission" date="2016-07" db="EMBL/GenBank/DDBJ databases">
        <title>Pervasive Adenine N6-methylation of Active Genes in Fungi.</title>
        <authorList>
            <consortium name="DOE Joint Genome Institute"/>
            <person name="Mondo S.J."/>
            <person name="Dannebaum R.O."/>
            <person name="Kuo R.C."/>
            <person name="Labutti K."/>
            <person name="Haridas S."/>
            <person name="Kuo A."/>
            <person name="Salamov A."/>
            <person name="Ahrendt S.R."/>
            <person name="Lipzen A."/>
            <person name="Sullivan W."/>
            <person name="Andreopoulos W.B."/>
            <person name="Clum A."/>
            <person name="Lindquist E."/>
            <person name="Daum C."/>
            <person name="Ramamoorthy G.K."/>
            <person name="Gryganskyi A."/>
            <person name="Culley D."/>
            <person name="Magnuson J.K."/>
            <person name="James T.Y."/>
            <person name="O'Malley M.A."/>
            <person name="Stajich J.E."/>
            <person name="Spatafora J.W."/>
            <person name="Visel A."/>
            <person name="Grigoriev I.V."/>
        </authorList>
    </citation>
    <scope>NUCLEOTIDE SEQUENCE [LARGE SCALE GENOMIC DNA]</scope>
    <source>
        <strain evidence="14 15">CBS 115471</strain>
    </source>
</reference>
<dbReference type="PROSITE" id="PS00028">
    <property type="entry name" value="ZINC_FINGER_C2H2_1"/>
    <property type="match status" value="2"/>
</dbReference>
<feature type="region of interest" description="Disordered" evidence="11">
    <location>
        <begin position="30"/>
        <end position="69"/>
    </location>
</feature>
<keyword evidence="7 10" id="KW-0371">Homeobox</keyword>
<dbReference type="InterPro" id="IPR013087">
    <property type="entry name" value="Znf_C2H2_type"/>
</dbReference>
<dbReference type="EMBL" id="MCFA01000181">
    <property type="protein sequence ID" value="ORY00605.1"/>
    <property type="molecule type" value="Genomic_DNA"/>
</dbReference>
<keyword evidence="15" id="KW-1185">Reference proteome</keyword>
<evidence type="ECO:0000256" key="6">
    <source>
        <dbReference type="ARBA" id="ARBA00023125"/>
    </source>
</evidence>
<evidence type="ECO:0000259" key="13">
    <source>
        <dbReference type="PROSITE" id="PS50157"/>
    </source>
</evidence>
<evidence type="ECO:0000313" key="14">
    <source>
        <dbReference type="EMBL" id="ORY00605.1"/>
    </source>
</evidence>
<feature type="region of interest" description="Disordered" evidence="11">
    <location>
        <begin position="110"/>
        <end position="256"/>
    </location>
</feature>
<dbReference type="GO" id="GO:0008270">
    <property type="term" value="F:zinc ion binding"/>
    <property type="evidence" value="ECO:0007669"/>
    <property type="project" value="UniProtKB-KW"/>
</dbReference>
<keyword evidence="3" id="KW-0677">Repeat</keyword>
<dbReference type="SMART" id="SM00389">
    <property type="entry name" value="HOX"/>
    <property type="match status" value="1"/>
</dbReference>
<evidence type="ECO:0000313" key="15">
    <source>
        <dbReference type="Proteomes" id="UP000193144"/>
    </source>
</evidence>
<organism evidence="14 15">
    <name type="scientific">Clohesyomyces aquaticus</name>
    <dbReference type="NCBI Taxonomy" id="1231657"/>
    <lineage>
        <taxon>Eukaryota</taxon>
        <taxon>Fungi</taxon>
        <taxon>Dikarya</taxon>
        <taxon>Ascomycota</taxon>
        <taxon>Pezizomycotina</taxon>
        <taxon>Dothideomycetes</taxon>
        <taxon>Pleosporomycetidae</taxon>
        <taxon>Pleosporales</taxon>
        <taxon>Lindgomycetaceae</taxon>
        <taxon>Clohesyomyces</taxon>
    </lineage>
</organism>
<protein>
    <recommendedName>
        <fullName evidence="16">Homeobox domain-containing protein</fullName>
    </recommendedName>
</protein>
<sequence>MDPHGTDEALLYANTKLILQNFSQFSDPSILDALPPSGPASDLRDGSNDRSESHDLGRTKRRRLQPKAKTILEACFDRHRDDPYIPQNEQRELAAQTGLSLKQIRTFFANARARKLPPPSSQTSDYEPKDNSPTNTYDAAKPAHNASTGTKNIDIPGSTSRDSEQGPMERFLSSSPEDEGISEEAVQRAAESLSSTNFSPPGLRKHSSTTDSISVSDTAFSSNSGSSSSKASIDSANSRGPRRGRKRQRGASQGTLAILLRKPSEPSKIYQCTFCTTDFTQKYDWRRHEESVHFPQKEWVCIPDGPADDASGGGKRCVFCQLQDPSSDHFEEHNCSSCISAPRARRTFTRKDKLQQHLIQVHRLDQCSEITKGWHRPVERSVTLACGFCGIILPDWPVRVDHIASHFNDRIGMDLWMSPPGGIVASGSIDEGTKKRYEVSATVDGEFMCEQCDDRFDNVSHYIFHTRQKHKTYGEEQRNFASVFGTPMFWPKTPTQTGVTDLANQTAAMKLFQHRNPGGMPRLRPPTPLGHRRPSNGSGPMGNGTPSVMPPNPNPSSFFGVSNIHKSSSQSLAANPHANWHTPTKGYPTNVPPQAWDLSLDQRQRVIQSRTGTAKPAEMLPGPEQVSFGYSTMHQPLAEQPQSQLQQNTTTGMLPLFAPPSHPASPALPQTQPSTTSRAMPSHFEAPSLIDHPLDQAPCQAAHKDKVSRFKDHKATGVCSSQLSRIHL</sequence>
<dbReference type="PROSITE" id="PS50157">
    <property type="entry name" value="ZINC_FINGER_C2H2_2"/>
    <property type="match status" value="2"/>
</dbReference>
<dbReference type="SMART" id="SM00355">
    <property type="entry name" value="ZnF_C2H2"/>
    <property type="match status" value="4"/>
</dbReference>
<accession>A0A1Y1YSQ3</accession>
<feature type="compositionally biased region" description="Polar residues" evidence="11">
    <location>
        <begin position="564"/>
        <end position="573"/>
    </location>
</feature>
<dbReference type="Proteomes" id="UP000193144">
    <property type="component" value="Unassembled WGS sequence"/>
</dbReference>
<feature type="compositionally biased region" description="Basic residues" evidence="11">
    <location>
        <begin position="240"/>
        <end position="249"/>
    </location>
</feature>
<comment type="caution">
    <text evidence="14">The sequence shown here is derived from an EMBL/GenBank/DDBJ whole genome shotgun (WGS) entry which is preliminary data.</text>
</comment>
<proteinExistence type="predicted"/>
<keyword evidence="4 9" id="KW-0863">Zinc-finger</keyword>
<dbReference type="AlphaFoldDB" id="A0A1Y1YSQ3"/>
<dbReference type="CDD" id="cd00086">
    <property type="entry name" value="homeodomain"/>
    <property type="match status" value="1"/>
</dbReference>
<evidence type="ECO:0000256" key="4">
    <source>
        <dbReference type="ARBA" id="ARBA00022771"/>
    </source>
</evidence>
<evidence type="ECO:0008006" key="16">
    <source>
        <dbReference type="Google" id="ProtNLM"/>
    </source>
</evidence>
<evidence type="ECO:0000259" key="12">
    <source>
        <dbReference type="PROSITE" id="PS50071"/>
    </source>
</evidence>
<evidence type="ECO:0000256" key="2">
    <source>
        <dbReference type="ARBA" id="ARBA00022723"/>
    </source>
</evidence>
<evidence type="ECO:0000256" key="1">
    <source>
        <dbReference type="ARBA" id="ARBA00004123"/>
    </source>
</evidence>
<feature type="region of interest" description="Disordered" evidence="11">
    <location>
        <begin position="656"/>
        <end position="681"/>
    </location>
</feature>
<dbReference type="Gene3D" id="1.10.10.60">
    <property type="entry name" value="Homeodomain-like"/>
    <property type="match status" value="1"/>
</dbReference>
<name>A0A1Y1YSQ3_9PLEO</name>
<evidence type="ECO:0000256" key="11">
    <source>
        <dbReference type="SAM" id="MobiDB-lite"/>
    </source>
</evidence>
<evidence type="ECO:0000256" key="10">
    <source>
        <dbReference type="PROSITE-ProRule" id="PRU00108"/>
    </source>
</evidence>
<evidence type="ECO:0000256" key="3">
    <source>
        <dbReference type="ARBA" id="ARBA00022737"/>
    </source>
</evidence>
<dbReference type="InterPro" id="IPR050888">
    <property type="entry name" value="ZnF_C2H2-type_TF"/>
</dbReference>
<keyword evidence="2" id="KW-0479">Metal-binding</keyword>
<dbReference type="OrthoDB" id="5399138at2759"/>
<gene>
    <name evidence="14" type="ORF">BCR34DRAFT_109175</name>
</gene>
<dbReference type="InterPro" id="IPR009057">
    <property type="entry name" value="Homeodomain-like_sf"/>
</dbReference>
<feature type="compositionally biased region" description="Basic and acidic residues" evidence="11">
    <location>
        <begin position="42"/>
        <end position="58"/>
    </location>
</feature>
<dbReference type="PROSITE" id="PS50071">
    <property type="entry name" value="HOMEOBOX_2"/>
    <property type="match status" value="1"/>
</dbReference>
<keyword evidence="5" id="KW-0862">Zinc</keyword>
<feature type="compositionally biased region" description="Low complexity" evidence="11">
    <location>
        <begin position="209"/>
        <end position="239"/>
    </location>
</feature>
<evidence type="ECO:0000256" key="7">
    <source>
        <dbReference type="ARBA" id="ARBA00023155"/>
    </source>
</evidence>
<dbReference type="GO" id="GO:0005634">
    <property type="term" value="C:nucleus"/>
    <property type="evidence" value="ECO:0007669"/>
    <property type="project" value="UniProtKB-SubCell"/>
</dbReference>
<dbReference type="InterPro" id="IPR008422">
    <property type="entry name" value="KN_HD"/>
</dbReference>
<dbReference type="InterPro" id="IPR001356">
    <property type="entry name" value="HD"/>
</dbReference>